<reference evidence="3" key="1">
    <citation type="submission" date="2018-12" db="EMBL/GenBank/DDBJ databases">
        <title>Tengunoibacter tsumagoiensis gen. nov., sp. nov., Dictyobacter kobayashii sp. nov., D. alpinus sp. nov., and D. joshuensis sp. nov. and description of Dictyobacteraceae fam. nov. within the order Ktedonobacterales isolated from Tengu-no-mugimeshi.</title>
        <authorList>
            <person name="Wang C.M."/>
            <person name="Zheng Y."/>
            <person name="Sakai Y."/>
            <person name="Toyoda A."/>
            <person name="Minakuchi Y."/>
            <person name="Abe K."/>
            <person name="Yokota A."/>
            <person name="Yabe S."/>
        </authorList>
    </citation>
    <scope>NUCLEOTIDE SEQUENCE [LARGE SCALE GENOMIC DNA]</scope>
    <source>
        <strain evidence="3">Uno11</strain>
    </source>
</reference>
<comment type="caution">
    <text evidence="2">The sequence shown here is derived from an EMBL/GenBank/DDBJ whole genome shotgun (WGS) entry which is preliminary data.</text>
</comment>
<feature type="compositionally biased region" description="Basic residues" evidence="1">
    <location>
        <begin position="49"/>
        <end position="58"/>
    </location>
</feature>
<name>A0A402AMP6_9CHLR</name>
<dbReference type="AlphaFoldDB" id="A0A402AMP6"/>
<accession>A0A402AMP6</accession>
<proteinExistence type="predicted"/>
<gene>
    <name evidence="2" type="ORF">KDK_42410</name>
</gene>
<dbReference type="Proteomes" id="UP000287188">
    <property type="component" value="Unassembled WGS sequence"/>
</dbReference>
<keyword evidence="3" id="KW-1185">Reference proteome</keyword>
<feature type="compositionally biased region" description="Basic and acidic residues" evidence="1">
    <location>
        <begin position="28"/>
        <end position="48"/>
    </location>
</feature>
<evidence type="ECO:0000256" key="1">
    <source>
        <dbReference type="SAM" id="MobiDB-lite"/>
    </source>
</evidence>
<sequence>MGGFVAPVLISLCTSCGFSNASPYQTLEPHESGKAGKEEVNKEKANKDHKPHHKGNGN</sequence>
<evidence type="ECO:0000313" key="2">
    <source>
        <dbReference type="EMBL" id="GCE20441.1"/>
    </source>
</evidence>
<evidence type="ECO:0000313" key="3">
    <source>
        <dbReference type="Proteomes" id="UP000287188"/>
    </source>
</evidence>
<protein>
    <submittedName>
        <fullName evidence="2">Uncharacterized protein</fullName>
    </submittedName>
</protein>
<feature type="region of interest" description="Disordered" evidence="1">
    <location>
        <begin position="24"/>
        <end position="58"/>
    </location>
</feature>
<organism evidence="2 3">
    <name type="scientific">Dictyobacter kobayashii</name>
    <dbReference type="NCBI Taxonomy" id="2014872"/>
    <lineage>
        <taxon>Bacteria</taxon>
        <taxon>Bacillati</taxon>
        <taxon>Chloroflexota</taxon>
        <taxon>Ktedonobacteria</taxon>
        <taxon>Ktedonobacterales</taxon>
        <taxon>Dictyobacteraceae</taxon>
        <taxon>Dictyobacter</taxon>
    </lineage>
</organism>
<dbReference type="EMBL" id="BIFS01000001">
    <property type="protein sequence ID" value="GCE20441.1"/>
    <property type="molecule type" value="Genomic_DNA"/>
</dbReference>